<organism evidence="2 3">
    <name type="scientific">Streptomyces hirsutus</name>
    <dbReference type="NCBI Taxonomy" id="35620"/>
    <lineage>
        <taxon>Bacteria</taxon>
        <taxon>Bacillati</taxon>
        <taxon>Actinomycetota</taxon>
        <taxon>Actinomycetes</taxon>
        <taxon>Kitasatosporales</taxon>
        <taxon>Streptomycetaceae</taxon>
        <taxon>Streptomyces</taxon>
    </lineage>
</organism>
<dbReference type="EMBL" id="CP109134">
    <property type="protein sequence ID" value="WSD06185.1"/>
    <property type="molecule type" value="Genomic_DNA"/>
</dbReference>
<dbReference type="Proteomes" id="UP001335325">
    <property type="component" value="Chromosome"/>
</dbReference>
<dbReference type="Gene3D" id="2.60.40.2850">
    <property type="match status" value="1"/>
</dbReference>
<keyword evidence="1" id="KW-0732">Signal</keyword>
<name>A0ABZ1GJQ9_9ACTN</name>
<keyword evidence="3" id="KW-1185">Reference proteome</keyword>
<dbReference type="RefSeq" id="WP_326752347.1">
    <property type="nucleotide sequence ID" value="NZ_CP109134.1"/>
</dbReference>
<evidence type="ECO:0000313" key="3">
    <source>
        <dbReference type="Proteomes" id="UP001335325"/>
    </source>
</evidence>
<feature type="signal peptide" evidence="1">
    <location>
        <begin position="1"/>
        <end position="30"/>
    </location>
</feature>
<protein>
    <submittedName>
        <fullName evidence="2">Lactococcin 972 family bacteriocin</fullName>
    </submittedName>
</protein>
<accession>A0ABZ1GJQ9</accession>
<sequence>MRDVVNIKSSLKAALAAGVLIVAGAVPALATVKNIDGGIWDYGAGTATVWSDYYHPDKCHGSTSVGRTIQSDTATKGNWSITSVQAALYGNETYYKTTC</sequence>
<dbReference type="GeneID" id="91543029"/>
<dbReference type="InterPro" id="IPR006540">
    <property type="entry name" value="Lactococcin_972"/>
</dbReference>
<evidence type="ECO:0000256" key="1">
    <source>
        <dbReference type="SAM" id="SignalP"/>
    </source>
</evidence>
<gene>
    <name evidence="2" type="ORF">OIE73_10625</name>
</gene>
<reference evidence="2 3" key="1">
    <citation type="submission" date="2022-10" db="EMBL/GenBank/DDBJ databases">
        <title>The complete genomes of actinobacterial strains from the NBC collection.</title>
        <authorList>
            <person name="Joergensen T.S."/>
            <person name="Alvarez Arevalo M."/>
            <person name="Sterndorff E.B."/>
            <person name="Faurdal D."/>
            <person name="Vuksanovic O."/>
            <person name="Mourched A.-S."/>
            <person name="Charusanti P."/>
            <person name="Shaw S."/>
            <person name="Blin K."/>
            <person name="Weber T."/>
        </authorList>
    </citation>
    <scope>NUCLEOTIDE SEQUENCE [LARGE SCALE GENOMIC DNA]</scope>
    <source>
        <strain evidence="2 3">NBC 01753</strain>
    </source>
</reference>
<dbReference type="Pfam" id="PF09683">
    <property type="entry name" value="Lactococcin_972"/>
    <property type="match status" value="1"/>
</dbReference>
<feature type="chain" id="PRO_5046960299" evidence="1">
    <location>
        <begin position="31"/>
        <end position="99"/>
    </location>
</feature>
<proteinExistence type="predicted"/>
<evidence type="ECO:0000313" key="2">
    <source>
        <dbReference type="EMBL" id="WSD06185.1"/>
    </source>
</evidence>